<proteinExistence type="predicted"/>
<evidence type="ECO:0000313" key="2">
    <source>
        <dbReference type="EMBL" id="GLD62687.1"/>
    </source>
</evidence>
<comment type="caution">
    <text evidence="2">The sequence shown here is derived from an EMBL/GenBank/DDBJ whole genome shotgun (WGS) entry which is preliminary data.</text>
</comment>
<feature type="domain" description="PiggyBac transposable element-derived protein" evidence="1">
    <location>
        <begin position="5"/>
        <end position="90"/>
    </location>
</feature>
<protein>
    <submittedName>
        <fullName evidence="2">PiggyBac transposable element-derived protein 4-like protein</fullName>
    </submittedName>
</protein>
<reference evidence="2" key="1">
    <citation type="submission" date="2022-08" db="EMBL/GenBank/DDBJ databases">
        <title>Genome sequencing of akame (Lates japonicus).</title>
        <authorList>
            <person name="Hashiguchi Y."/>
            <person name="Takahashi H."/>
        </authorList>
    </citation>
    <scope>NUCLEOTIDE SEQUENCE</scope>
    <source>
        <strain evidence="2">Kochi</strain>
    </source>
</reference>
<keyword evidence="3" id="KW-1185">Reference proteome</keyword>
<accession>A0AAD3RBK7</accession>
<evidence type="ECO:0000313" key="3">
    <source>
        <dbReference type="Proteomes" id="UP001279410"/>
    </source>
</evidence>
<gene>
    <name evidence="2" type="ORF">AKAME5_001437800</name>
</gene>
<dbReference type="InterPro" id="IPR029526">
    <property type="entry name" value="PGBD"/>
</dbReference>
<dbReference type="Proteomes" id="UP001279410">
    <property type="component" value="Unassembled WGS sequence"/>
</dbReference>
<dbReference type="PANTHER" id="PTHR46599">
    <property type="entry name" value="PIGGYBAC TRANSPOSABLE ELEMENT-DERIVED PROTEIN 4"/>
    <property type="match status" value="1"/>
</dbReference>
<dbReference type="EMBL" id="BRZM01000054">
    <property type="protein sequence ID" value="GLD62687.1"/>
    <property type="molecule type" value="Genomic_DNA"/>
</dbReference>
<sequence length="114" mass="13430">MWGEDLYCDNFYTSPKLFRELYEQGYVACGTYRDTRRDTPRTTVNALTKKKTKQNTRGSIKWIREQELLFIKWMDTREVSVCSTINRPFSDQRCGEKCQGQGDWKMGEEGHPST</sequence>
<evidence type="ECO:0000259" key="1">
    <source>
        <dbReference type="Pfam" id="PF13843"/>
    </source>
</evidence>
<name>A0AAD3RBK7_LATJO</name>
<organism evidence="2 3">
    <name type="scientific">Lates japonicus</name>
    <name type="common">Japanese lates</name>
    <dbReference type="NCBI Taxonomy" id="270547"/>
    <lineage>
        <taxon>Eukaryota</taxon>
        <taxon>Metazoa</taxon>
        <taxon>Chordata</taxon>
        <taxon>Craniata</taxon>
        <taxon>Vertebrata</taxon>
        <taxon>Euteleostomi</taxon>
        <taxon>Actinopterygii</taxon>
        <taxon>Neopterygii</taxon>
        <taxon>Teleostei</taxon>
        <taxon>Neoteleostei</taxon>
        <taxon>Acanthomorphata</taxon>
        <taxon>Carangaria</taxon>
        <taxon>Carangaria incertae sedis</taxon>
        <taxon>Centropomidae</taxon>
        <taxon>Lates</taxon>
    </lineage>
</organism>
<dbReference type="Pfam" id="PF13843">
    <property type="entry name" value="DDE_Tnp_1_7"/>
    <property type="match status" value="1"/>
</dbReference>
<dbReference type="PANTHER" id="PTHR46599:SF3">
    <property type="entry name" value="PIGGYBAC TRANSPOSABLE ELEMENT-DERIVED PROTEIN 4"/>
    <property type="match status" value="1"/>
</dbReference>
<dbReference type="AlphaFoldDB" id="A0AAD3RBK7"/>